<keyword evidence="2" id="KW-1185">Reference proteome</keyword>
<proteinExistence type="predicted"/>
<dbReference type="RefSeq" id="WP_278022438.1">
    <property type="nucleotide sequence ID" value="NZ_BAABDT010000002.1"/>
</dbReference>
<name>A0ABP7FES0_9FLAO</name>
<evidence type="ECO:0008006" key="3">
    <source>
        <dbReference type="Google" id="ProtNLM"/>
    </source>
</evidence>
<protein>
    <recommendedName>
        <fullName evidence="3">Lipocalin-like domain-containing protein</fullName>
    </recommendedName>
</protein>
<gene>
    <name evidence="1" type="ORF">GCM10022422_16130</name>
</gene>
<comment type="caution">
    <text evidence="1">The sequence shown here is derived from an EMBL/GenBank/DDBJ whole genome shotgun (WGS) entry which is preliminary data.</text>
</comment>
<evidence type="ECO:0000313" key="2">
    <source>
        <dbReference type="Proteomes" id="UP001501367"/>
    </source>
</evidence>
<sequence>MKYLLLSITFFLFLNAKGQTSIKDQIIGNWKVKNVIVKSNSKEMTELSQTFTNSIFSFQKNQNFNFIPKQKTQLTPMFVQMLQNQKWGFEEKKNLIRIGTAKDHYSIMGITPKIEKNNAVFKLEEAELSLEVVKTE</sequence>
<organism evidence="1 2">
    <name type="scientific">Flavobacterium ginsengisoli</name>
    <dbReference type="NCBI Taxonomy" id="871694"/>
    <lineage>
        <taxon>Bacteria</taxon>
        <taxon>Pseudomonadati</taxon>
        <taxon>Bacteroidota</taxon>
        <taxon>Flavobacteriia</taxon>
        <taxon>Flavobacteriales</taxon>
        <taxon>Flavobacteriaceae</taxon>
        <taxon>Flavobacterium</taxon>
    </lineage>
</organism>
<dbReference type="EMBL" id="BAABDT010000002">
    <property type="protein sequence ID" value="GAA3734059.1"/>
    <property type="molecule type" value="Genomic_DNA"/>
</dbReference>
<evidence type="ECO:0000313" key="1">
    <source>
        <dbReference type="EMBL" id="GAA3734059.1"/>
    </source>
</evidence>
<reference evidence="2" key="1">
    <citation type="journal article" date="2019" name="Int. J. Syst. Evol. Microbiol.">
        <title>The Global Catalogue of Microorganisms (GCM) 10K type strain sequencing project: providing services to taxonomists for standard genome sequencing and annotation.</title>
        <authorList>
            <consortium name="The Broad Institute Genomics Platform"/>
            <consortium name="The Broad Institute Genome Sequencing Center for Infectious Disease"/>
            <person name="Wu L."/>
            <person name="Ma J."/>
        </authorList>
    </citation>
    <scope>NUCLEOTIDE SEQUENCE [LARGE SCALE GENOMIC DNA]</scope>
    <source>
        <strain evidence="2">JCM 17336</strain>
    </source>
</reference>
<accession>A0ABP7FES0</accession>
<dbReference type="Proteomes" id="UP001501367">
    <property type="component" value="Unassembled WGS sequence"/>
</dbReference>